<proteinExistence type="predicted"/>
<dbReference type="OrthoDB" id="187808at2759"/>
<dbReference type="InterPro" id="IPR017455">
    <property type="entry name" value="Znf_FYVE-rel"/>
</dbReference>
<dbReference type="InterPro" id="IPR013083">
    <property type="entry name" value="Znf_RING/FYVE/PHD"/>
</dbReference>
<dbReference type="InterPro" id="IPR013584">
    <property type="entry name" value="RAP"/>
</dbReference>
<evidence type="ECO:0000259" key="7">
    <source>
        <dbReference type="PROSITE" id="PS50178"/>
    </source>
</evidence>
<feature type="region of interest" description="Disordered" evidence="6">
    <location>
        <begin position="684"/>
        <end position="706"/>
    </location>
</feature>
<keyword evidence="2 4" id="KW-0863">Zinc-finger</keyword>
<name>A0A812LLL9_9DINO</name>
<dbReference type="PANTHER" id="PTHR20875:SF0">
    <property type="entry name" value="GH12158P"/>
    <property type="match status" value="1"/>
</dbReference>
<dbReference type="PANTHER" id="PTHR20875">
    <property type="entry name" value="EF-HAND CALCIUM-BINDING DOMAIN-CONTAINING PROTEIN 6-RELATED"/>
    <property type="match status" value="1"/>
</dbReference>
<feature type="compositionally biased region" description="Basic and acidic residues" evidence="6">
    <location>
        <begin position="688"/>
        <end position="701"/>
    </location>
</feature>
<feature type="non-terminal residue" evidence="8">
    <location>
        <position position="1695"/>
    </location>
</feature>
<gene>
    <name evidence="8" type="ORF">SNEC2469_LOCUS4974</name>
</gene>
<protein>
    <recommendedName>
        <fullName evidence="7">FYVE-type domain-containing protein</fullName>
    </recommendedName>
</protein>
<feature type="compositionally biased region" description="Low complexity" evidence="6">
    <location>
        <begin position="801"/>
        <end position="814"/>
    </location>
</feature>
<feature type="coiled-coil region" evidence="5">
    <location>
        <begin position="60"/>
        <end position="101"/>
    </location>
</feature>
<dbReference type="PROSITE" id="PS50178">
    <property type="entry name" value="ZF_FYVE"/>
    <property type="match status" value="1"/>
</dbReference>
<evidence type="ECO:0000256" key="1">
    <source>
        <dbReference type="ARBA" id="ARBA00022723"/>
    </source>
</evidence>
<feature type="region of interest" description="Disordered" evidence="6">
    <location>
        <begin position="767"/>
        <end position="814"/>
    </location>
</feature>
<dbReference type="CDD" id="cd00065">
    <property type="entry name" value="FYVE_like_SF"/>
    <property type="match status" value="1"/>
</dbReference>
<dbReference type="Proteomes" id="UP000601435">
    <property type="component" value="Unassembled WGS sequence"/>
</dbReference>
<dbReference type="Gene3D" id="3.30.40.10">
    <property type="entry name" value="Zinc/RING finger domain, C3HC4 (zinc finger)"/>
    <property type="match status" value="1"/>
</dbReference>
<organism evidence="8 9">
    <name type="scientific">Symbiodinium necroappetens</name>
    <dbReference type="NCBI Taxonomy" id="1628268"/>
    <lineage>
        <taxon>Eukaryota</taxon>
        <taxon>Sar</taxon>
        <taxon>Alveolata</taxon>
        <taxon>Dinophyceae</taxon>
        <taxon>Suessiales</taxon>
        <taxon>Symbiodiniaceae</taxon>
        <taxon>Symbiodinium</taxon>
    </lineage>
</organism>
<reference evidence="8" key="1">
    <citation type="submission" date="2021-02" db="EMBL/GenBank/DDBJ databases">
        <authorList>
            <person name="Dougan E. K."/>
            <person name="Rhodes N."/>
            <person name="Thang M."/>
            <person name="Chan C."/>
        </authorList>
    </citation>
    <scope>NUCLEOTIDE SEQUENCE</scope>
</reference>
<evidence type="ECO:0000313" key="9">
    <source>
        <dbReference type="Proteomes" id="UP000601435"/>
    </source>
</evidence>
<evidence type="ECO:0000256" key="4">
    <source>
        <dbReference type="PROSITE-ProRule" id="PRU00091"/>
    </source>
</evidence>
<keyword evidence="9" id="KW-1185">Reference proteome</keyword>
<keyword evidence="3" id="KW-0862">Zinc</keyword>
<sequence length="1695" mass="182631">RHHCRHCGGLVCDDCSRHRTRIPQDPSLGNVRVCDDCFKVIGDHHAAVLEEDLALGRHLIEQLKDALKQKHDQSEAYKKVMLELEAEAVGNRARLDKHEKDPESEDFSFKTLQDTVQQCWSDVMNSLEAQGKVMRDLEERQRDVLKRRDDLISTEEEMSDRYQRLDAELAEVTRMEAKRDELFRLEGELERAVGAERRRVRELELGRQAQQELEAERISIVAQLVRAQPESLGWLPEVLHCELKLKGPTQKADVRQTQGQRSLQGLNVVQVMAPSDQNATPATCVTGMRCASQSQELGCDAFMGDLQRPQKASCNDTVVTFVPVTILQVNAMSSSQNLALALLGQKAPTPSPQLEEYPEDVRGIIREIQGYVFTRRVRAKDFFLDFDLLRCGRCSPHQFVRGLNAIVPHLRAEKMRVLTDFFTDPSQDAMKPQVVHHLEFLRAVDTVFGASELEKQPAAKAPRPGHCLKKHGQDISPCEDEVTVEQTLRRLALLVKTRGVIFSKCFQDSERSLDTSLLCPRFAGKVTEAQFCSHFPFMQDISEHELSLLLQRYYNADTGGISYMVLAPALDKEIQSLIDEPCAGRRQWAGPAAWSGREPMRMPSSQARTVFTILRIELDSKELEMLHRLFDLNGPALSLSLFNYRQFCNEVLEAVEEQGFFTSDLIPAISGAFVGMQRVQGKGTSKISDARQRKETFKENPTDQGASECGTACYLMRRSSWQKQSLDLKLVKSHFLDFDRLRCGRVTRSQRCLPALVMVLIEGRRRDPQVPAPQKRPAEEALQAATAKQPRSGEASETPQAAPTASAPGLPLPAGAASWQSVPALLGPTPPQPPAPNPQAAAILATLQNAATATPQNPQAAALAAALAAQSPANATQPPPPNPQALAILSALGVSSAAAGAAGGGAAPAPAPLSPQAQAVIAALVAAKSSAATAVPASSPLVGLPQATAGTLPPAAHIDSTAQPPPPNPQALAILSALGGSAAAAGAAAAGAGGGAAPAPAPLSPQAQAVIAALVAAKSNAATAVPASSPLVGLPQAASAGTAVTPPNASGQIDIIAHLAASARINAAMNAACSPPEEQQPAPAAPEPAAFDKDALRRLAQRAAEGPIEEEPPPPPPPEPTKAAAVVEVTQQEELPSAEAEPLADADALLAQVIGQPAQPAPAQVDDGRKDWHEKFSHVLWGYWRAKKKDSSSIATMLSYAQSNVAKGKVPPDKAVDNASLQQAFTIGGGASGHASGLKGLSPVESLCQRLDSAGPDLSSEERKDLQQQVSAVLPKLEPPKAAELIGKMQGAEGIRSSSFLDEIARLLHPSRFASSHLTRIMASLAPWAAAVSGSDADGKIKLSEDARSFFTTSAAELSLRLMDVAPKDLSQIATAMATISMTEERFFASLARASVARCERFSVEDILLVCAAFDKAGMVHLPLLEAAAKLLRIQVAQVPGTELAKGLRSLATCCVRDLALGRAVGAHLAEGPKGGLTPEEFCSLAWTFVTLGFYHDQMFRAVFKALEDAPTMPGDTLCQLYEIHLALKAFRNDLYGKFELEESAVQSLRAHYKKQRGGKVRDVKLDRSMEKVCKDIADSLQKVVSGSVSRQHQTELGMAVDIAVSAKRGSKPIVFIEVDGSHSLTKTLDLTGPTTSQISRVRGPVLLKRYLLQKHGFRIAVVPEDFWRSLPDSREKRDFLRELLRSSGVPSRLL</sequence>
<accession>A0A812LLL9</accession>
<dbReference type="Pfam" id="PF01363">
    <property type="entry name" value="FYVE"/>
    <property type="match status" value="1"/>
</dbReference>
<evidence type="ECO:0000256" key="3">
    <source>
        <dbReference type="ARBA" id="ARBA00022833"/>
    </source>
</evidence>
<evidence type="ECO:0000313" key="8">
    <source>
        <dbReference type="EMBL" id="CAE7248327.1"/>
    </source>
</evidence>
<keyword evidence="1" id="KW-0479">Metal-binding</keyword>
<dbReference type="GO" id="GO:0008270">
    <property type="term" value="F:zinc ion binding"/>
    <property type="evidence" value="ECO:0007669"/>
    <property type="project" value="UniProtKB-KW"/>
</dbReference>
<dbReference type="SMART" id="SM00952">
    <property type="entry name" value="RAP"/>
    <property type="match status" value="1"/>
</dbReference>
<dbReference type="Pfam" id="PF08373">
    <property type="entry name" value="RAP"/>
    <property type="match status" value="1"/>
</dbReference>
<evidence type="ECO:0000256" key="6">
    <source>
        <dbReference type="SAM" id="MobiDB-lite"/>
    </source>
</evidence>
<feature type="domain" description="FYVE-type" evidence="7">
    <location>
        <begin position="1"/>
        <end position="42"/>
    </location>
</feature>
<keyword evidence="5" id="KW-0175">Coiled coil</keyword>
<dbReference type="SUPFAM" id="SSF57903">
    <property type="entry name" value="FYVE/PHD zinc finger"/>
    <property type="match status" value="1"/>
</dbReference>
<dbReference type="EMBL" id="CAJNJA010009587">
    <property type="protein sequence ID" value="CAE7248327.1"/>
    <property type="molecule type" value="Genomic_DNA"/>
</dbReference>
<dbReference type="InterPro" id="IPR052603">
    <property type="entry name" value="EFCB6"/>
</dbReference>
<comment type="caution">
    <text evidence="8">The sequence shown here is derived from an EMBL/GenBank/DDBJ whole genome shotgun (WGS) entry which is preliminary data.</text>
</comment>
<evidence type="ECO:0000256" key="2">
    <source>
        <dbReference type="ARBA" id="ARBA00022771"/>
    </source>
</evidence>
<dbReference type="InterPro" id="IPR000306">
    <property type="entry name" value="Znf_FYVE"/>
</dbReference>
<dbReference type="InterPro" id="IPR011011">
    <property type="entry name" value="Znf_FYVE_PHD"/>
</dbReference>
<evidence type="ECO:0000256" key="5">
    <source>
        <dbReference type="SAM" id="Coils"/>
    </source>
</evidence>